<protein>
    <submittedName>
        <fullName evidence="2">Uncharacterized protein</fullName>
    </submittedName>
</protein>
<keyword evidence="3" id="KW-1185">Reference proteome</keyword>
<name>A0A927MXJ0_9ACTN</name>
<reference evidence="2" key="1">
    <citation type="submission" date="2020-10" db="EMBL/GenBank/DDBJ databases">
        <title>Sequencing the genomes of 1000 actinobacteria strains.</title>
        <authorList>
            <person name="Klenk H.-P."/>
        </authorList>
    </citation>
    <scope>NUCLEOTIDE SEQUENCE</scope>
    <source>
        <strain evidence="2">DSM 45354</strain>
    </source>
</reference>
<dbReference type="AlphaFoldDB" id="A0A927MXJ0"/>
<gene>
    <name evidence="2" type="ORF">HEB94_004977</name>
</gene>
<evidence type="ECO:0000313" key="3">
    <source>
        <dbReference type="Proteomes" id="UP000638648"/>
    </source>
</evidence>
<dbReference type="RefSeq" id="WP_192751962.1">
    <property type="nucleotide sequence ID" value="NZ_BAABJL010000090.1"/>
</dbReference>
<proteinExistence type="predicted"/>
<accession>A0A927MXJ0</accession>
<feature type="region of interest" description="Disordered" evidence="1">
    <location>
        <begin position="1"/>
        <end position="46"/>
    </location>
</feature>
<organism evidence="2 3">
    <name type="scientific">Actinopolymorpha pittospori</name>
    <dbReference type="NCBI Taxonomy" id="648752"/>
    <lineage>
        <taxon>Bacteria</taxon>
        <taxon>Bacillati</taxon>
        <taxon>Actinomycetota</taxon>
        <taxon>Actinomycetes</taxon>
        <taxon>Propionibacteriales</taxon>
        <taxon>Actinopolymorphaceae</taxon>
        <taxon>Actinopolymorpha</taxon>
    </lineage>
</organism>
<feature type="compositionally biased region" description="Low complexity" evidence="1">
    <location>
        <begin position="1"/>
        <end position="13"/>
    </location>
</feature>
<sequence>MQYTPGNGSSSYDGGLGDGNDPRSLGLTGEGEPGTLLADREDTVQL</sequence>
<dbReference type="EMBL" id="JADBEM010000001">
    <property type="protein sequence ID" value="MBE1608129.1"/>
    <property type="molecule type" value="Genomic_DNA"/>
</dbReference>
<evidence type="ECO:0000256" key="1">
    <source>
        <dbReference type="SAM" id="MobiDB-lite"/>
    </source>
</evidence>
<dbReference type="Proteomes" id="UP000638648">
    <property type="component" value="Unassembled WGS sequence"/>
</dbReference>
<comment type="caution">
    <text evidence="2">The sequence shown here is derived from an EMBL/GenBank/DDBJ whole genome shotgun (WGS) entry which is preliminary data.</text>
</comment>
<evidence type="ECO:0000313" key="2">
    <source>
        <dbReference type="EMBL" id="MBE1608129.1"/>
    </source>
</evidence>